<reference evidence="1" key="1">
    <citation type="submission" date="2022-11" db="EMBL/GenBank/DDBJ databases">
        <title>Genome Sequence of Boeremia exigua.</title>
        <authorList>
            <person name="Buettner E."/>
        </authorList>
    </citation>
    <scope>NUCLEOTIDE SEQUENCE</scope>
    <source>
        <strain evidence="1">CU02</strain>
    </source>
</reference>
<accession>A0ACC2IN73</accession>
<evidence type="ECO:0000313" key="2">
    <source>
        <dbReference type="Proteomes" id="UP001153331"/>
    </source>
</evidence>
<comment type="caution">
    <text evidence="1">The sequence shown here is derived from an EMBL/GenBank/DDBJ whole genome shotgun (WGS) entry which is preliminary data.</text>
</comment>
<evidence type="ECO:0000313" key="1">
    <source>
        <dbReference type="EMBL" id="KAJ8116661.1"/>
    </source>
</evidence>
<sequence length="903" mass="98872">MADAPKTCVVSEAHNRAGPTLLMGPDQNSAWQGGRPLAAPIRCMLNIYERPGVRLRSAAAQEFARQLGADQLHWFTGVLAAIAVEWFFAGLYLARMQIWATSALSNPAVLVPPRIFSAIMFRAACALAQRAWVSVTQGVTASTLHSASTDWHLLPSPSSTPKSVTFPDSTPLKTPLKTPKTEGAAHQTHFLDAWATPRVNGQHTPAQTPSYLLSTPSDRPSSLYNLKVRTPEDPEFHVNHFAPANLPLPPVEPQRRLSSSPDPNSLRRVGLNQGGRRPLSGPVKMDFSQMQTPPPTRDASSRRNLQQSVGNQTATPATVIRRTPLQQVPTSDGMFSQPMFGYADGVPFSPSMMPFANTDTMSAPPMPQQRLFWDSTDSNHMDVDMSGALDPFGPTPNKFHGNLGWQTFHTPVAEQMQAQFQLQQNLSSTGPMASFGTSTAGEGRSSQPSSFVSTTTGVDPSMLFSFTAPDDVTASFGNMPQLSAFNPDRQPYETQMLDSRREKEKAKKARSLHSRSNTNSSSGSVEENRPSLQRSNTDGGFRRARPVVSERRSSADTSAAHHIPRRSSPLKRANSGILKAIPEATRRPRTRLIIDETGRARTETVPAEEDEVTPRDTRKTSQSSIRHQYPSLWEEGDTESDSDEPQPTLSRNTSFSIPQPQRRASKHVKIERNELPRTNSSKLARPSSRTTSRASSGAFDKASFDSVRPVVPPNHNTSRRISMSDIATTSSFSSQTNKHNLMPDSPGDALGALKKVVGSRQERIERASQNTVRAHNQRWAQASADLGTASTPHGHGRYDPFNNTFSGSPSTEGLTTPSTDRSSLSTDSTRCVCHSTEEGQHMVQCESCEKWLHMGCIGFRPSTLPAVYVCVFCTGQTPLARGGRIRGPVPFDSPLTHKSLFRR</sequence>
<dbReference type="Proteomes" id="UP001153331">
    <property type="component" value="Unassembled WGS sequence"/>
</dbReference>
<organism evidence="1 2">
    <name type="scientific">Boeremia exigua</name>
    <dbReference type="NCBI Taxonomy" id="749465"/>
    <lineage>
        <taxon>Eukaryota</taxon>
        <taxon>Fungi</taxon>
        <taxon>Dikarya</taxon>
        <taxon>Ascomycota</taxon>
        <taxon>Pezizomycotina</taxon>
        <taxon>Dothideomycetes</taxon>
        <taxon>Pleosporomycetidae</taxon>
        <taxon>Pleosporales</taxon>
        <taxon>Pleosporineae</taxon>
        <taxon>Didymellaceae</taxon>
        <taxon>Boeremia</taxon>
    </lineage>
</organism>
<dbReference type="EMBL" id="JAPHNI010000084">
    <property type="protein sequence ID" value="KAJ8116661.1"/>
    <property type="molecule type" value="Genomic_DNA"/>
</dbReference>
<protein>
    <submittedName>
        <fullName evidence="1">Uncharacterized protein</fullName>
    </submittedName>
</protein>
<proteinExistence type="predicted"/>
<gene>
    <name evidence="1" type="ORF">OPT61_g1961</name>
</gene>
<name>A0ACC2IN73_9PLEO</name>
<keyword evidence="2" id="KW-1185">Reference proteome</keyword>